<keyword evidence="2" id="KW-0677">Repeat</keyword>
<dbReference type="OMA" id="ITRTWHD"/>
<feature type="region of interest" description="Disordered" evidence="3">
    <location>
        <begin position="138"/>
        <end position="179"/>
    </location>
</feature>
<dbReference type="InterPro" id="IPR015915">
    <property type="entry name" value="Kelch-typ_b-propeller"/>
</dbReference>
<dbReference type="GeneID" id="36407145"/>
<dbReference type="PANTHER" id="PTHR46093">
    <property type="entry name" value="ACYL-COA-BINDING DOMAIN-CONTAINING PROTEIN 5"/>
    <property type="match status" value="1"/>
</dbReference>
<feature type="region of interest" description="Disordered" evidence="3">
    <location>
        <begin position="90"/>
        <end position="126"/>
    </location>
</feature>
<evidence type="ECO:0000256" key="2">
    <source>
        <dbReference type="ARBA" id="ARBA00022737"/>
    </source>
</evidence>
<protein>
    <submittedName>
        <fullName evidence="4">Kelch repeat-containing proteins</fullName>
    </submittedName>
</protein>
<evidence type="ECO:0000256" key="1">
    <source>
        <dbReference type="ARBA" id="ARBA00022441"/>
    </source>
</evidence>
<name>A0A0P1AKH7_PLAHL</name>
<dbReference type="Gene3D" id="2.120.10.80">
    <property type="entry name" value="Kelch-type beta propeller"/>
    <property type="match status" value="2"/>
</dbReference>
<evidence type="ECO:0000256" key="3">
    <source>
        <dbReference type="SAM" id="MobiDB-lite"/>
    </source>
</evidence>
<evidence type="ECO:0000313" key="5">
    <source>
        <dbReference type="Proteomes" id="UP000054928"/>
    </source>
</evidence>
<reference evidence="5" key="1">
    <citation type="submission" date="2014-09" db="EMBL/GenBank/DDBJ databases">
        <authorList>
            <person name="Sharma Rahul"/>
            <person name="Thines Marco"/>
        </authorList>
    </citation>
    <scope>NUCLEOTIDE SEQUENCE [LARGE SCALE GENOMIC DNA]</scope>
</reference>
<sequence>MPLLSYEGVAVDLPANLAGIQFEFTSGSLTIRCRNFTGDIVLTKPLGKHLIGEATSAINKRTIDLSASKDDDSNVEVKRQRPNFLKQTSLLSQLKDHRSEGQDEDTIIEPDAEVEEKKTTETGSDALKLTLKPLKTKATTKKGLEEMNSLSSPGPKQSISRKSTPNSKSKRSKALKLSPDSSCNEMVIEAAKVDPKVVKWEMVEAVGSKPLERWGHTATKISDERVVVYGGTDDDERTLGDLHIFDMKTHRWTTPINCETIARTWHDAVFLSSKNLVLVFGGERSATAEGEFDILSDIMVLDTECFLWYPPAIQGSPPSARSGHTCTVIGNEVVVFGGSRGRNRQSSVHILDTDNWNWKAVKVDGKPPSARTYHSAVVIGEDRILYFGGNDSSKSFNSVHVLQKVDVKPSGSSWTWVHPCVTGVPPQERTGHSATLLNNGEILIFGGWDPQRDDANASTNVFDDAFLLNTITWEWQPTTFNNDKNADTLMRGRVGHGAVLDCNGRLHLFGGQNGVEQRLKDICALTVSDAVQSELKC</sequence>
<dbReference type="STRING" id="4781.A0A0P1AKH7"/>
<keyword evidence="1" id="KW-0880">Kelch repeat</keyword>
<dbReference type="OrthoDB" id="10251809at2759"/>
<keyword evidence="5" id="KW-1185">Reference proteome</keyword>
<evidence type="ECO:0000313" key="4">
    <source>
        <dbReference type="EMBL" id="CEG41761.1"/>
    </source>
</evidence>
<dbReference type="Proteomes" id="UP000054928">
    <property type="component" value="Unassembled WGS sequence"/>
</dbReference>
<dbReference type="AlphaFoldDB" id="A0A0P1AKH7"/>
<feature type="compositionally biased region" description="Polar residues" evidence="3">
    <location>
        <begin position="148"/>
        <end position="166"/>
    </location>
</feature>
<proteinExistence type="predicted"/>
<dbReference type="SUPFAM" id="SSF117281">
    <property type="entry name" value="Kelch motif"/>
    <property type="match status" value="1"/>
</dbReference>
<accession>A0A0P1AKH7</accession>
<dbReference type="PANTHER" id="PTHR46093:SF18">
    <property type="entry name" value="FIBRONECTIN TYPE-III DOMAIN-CONTAINING PROTEIN"/>
    <property type="match status" value="1"/>
</dbReference>
<dbReference type="Pfam" id="PF24681">
    <property type="entry name" value="Kelch_KLHDC2_KLHL20_DRC7"/>
    <property type="match status" value="1"/>
</dbReference>
<dbReference type="EMBL" id="CCYD01000610">
    <property type="protein sequence ID" value="CEG41761.1"/>
    <property type="molecule type" value="Genomic_DNA"/>
</dbReference>
<feature type="compositionally biased region" description="Acidic residues" evidence="3">
    <location>
        <begin position="102"/>
        <end position="114"/>
    </location>
</feature>
<organism evidence="4 5">
    <name type="scientific">Plasmopara halstedii</name>
    <name type="common">Downy mildew of sunflower</name>
    <dbReference type="NCBI Taxonomy" id="4781"/>
    <lineage>
        <taxon>Eukaryota</taxon>
        <taxon>Sar</taxon>
        <taxon>Stramenopiles</taxon>
        <taxon>Oomycota</taxon>
        <taxon>Peronosporomycetes</taxon>
        <taxon>Peronosporales</taxon>
        <taxon>Peronosporaceae</taxon>
        <taxon>Plasmopara</taxon>
    </lineage>
</organism>
<dbReference type="RefSeq" id="XP_024578130.1">
    <property type="nucleotide sequence ID" value="XM_024727565.1"/>
</dbReference>